<evidence type="ECO:0000313" key="2">
    <source>
        <dbReference type="Proteomes" id="UP000007364"/>
    </source>
</evidence>
<dbReference type="eggNOG" id="COG1959">
    <property type="taxonomic scope" value="Bacteria"/>
</dbReference>
<dbReference type="Pfam" id="PF02082">
    <property type="entry name" value="Rrf2"/>
    <property type="match status" value="1"/>
</dbReference>
<dbReference type="STRING" id="555500.I215_11224"/>
<keyword evidence="2" id="KW-1185">Reference proteome</keyword>
<dbReference type="Gene3D" id="1.10.10.10">
    <property type="entry name" value="Winged helix-like DNA-binding domain superfamily/Winged helix DNA-binding domain"/>
    <property type="match status" value="1"/>
</dbReference>
<name>K2P0R3_9FLAO</name>
<proteinExistence type="predicted"/>
<dbReference type="PANTHER" id="PTHR33221">
    <property type="entry name" value="WINGED HELIX-TURN-HELIX TRANSCRIPTIONAL REGULATOR, RRF2 FAMILY"/>
    <property type="match status" value="1"/>
</dbReference>
<dbReference type="InterPro" id="IPR036390">
    <property type="entry name" value="WH_DNA-bd_sf"/>
</dbReference>
<sequence>MISKSCKYAIRATVFIASKARQDVKLGMKEIAAEIEAPAPFTAKILQMLNKNRIITSLKGPYGGFYCEQDQLDLSVLEIVNAVDGLAVFRECIMGLHICSDEHPCPLHHKYAANRDNLLKTFEETSIRSLAEDLSKGFAFINNPGYEGI</sequence>
<dbReference type="RefSeq" id="WP_008992084.1">
    <property type="nucleotide sequence ID" value="NZ_AMSG01000017.1"/>
</dbReference>
<dbReference type="Proteomes" id="UP000007364">
    <property type="component" value="Unassembled WGS sequence"/>
</dbReference>
<comment type="caution">
    <text evidence="1">The sequence shown here is derived from an EMBL/GenBank/DDBJ whole genome shotgun (WGS) entry which is preliminary data.</text>
</comment>
<evidence type="ECO:0000313" key="1">
    <source>
        <dbReference type="EMBL" id="EKF54638.1"/>
    </source>
</evidence>
<dbReference type="EMBL" id="AMSG01000017">
    <property type="protein sequence ID" value="EKF54638.1"/>
    <property type="molecule type" value="Genomic_DNA"/>
</dbReference>
<dbReference type="AlphaFoldDB" id="K2P0R3"/>
<dbReference type="PANTHER" id="PTHR33221:SF15">
    <property type="entry name" value="HTH-TYPE TRANSCRIPTIONAL REGULATOR YWGB-RELATED"/>
    <property type="match status" value="1"/>
</dbReference>
<reference evidence="1 2" key="1">
    <citation type="journal article" date="2012" name="J. Bacteriol.">
        <title>Genome Sequence of Galbibacter marinum Type Strain ck-I2-15.</title>
        <authorList>
            <person name="Lai Q."/>
            <person name="Li C."/>
            <person name="Shao Z."/>
        </authorList>
    </citation>
    <scope>NUCLEOTIDE SEQUENCE [LARGE SCALE GENOMIC DNA]</scope>
    <source>
        <strain evidence="2">ck-I2-15</strain>
    </source>
</reference>
<gene>
    <name evidence="1" type="ORF">I215_11224</name>
</gene>
<dbReference type="InterPro" id="IPR000944">
    <property type="entry name" value="Tscrpt_reg_Rrf2"/>
</dbReference>
<dbReference type="NCBIfam" id="TIGR00738">
    <property type="entry name" value="rrf2_super"/>
    <property type="match status" value="1"/>
</dbReference>
<dbReference type="InterPro" id="IPR036388">
    <property type="entry name" value="WH-like_DNA-bd_sf"/>
</dbReference>
<dbReference type="GO" id="GO:0005829">
    <property type="term" value="C:cytosol"/>
    <property type="evidence" value="ECO:0007669"/>
    <property type="project" value="TreeGrafter"/>
</dbReference>
<dbReference type="OrthoDB" id="9808360at2"/>
<dbReference type="GO" id="GO:0003700">
    <property type="term" value="F:DNA-binding transcription factor activity"/>
    <property type="evidence" value="ECO:0007669"/>
    <property type="project" value="TreeGrafter"/>
</dbReference>
<dbReference type="SUPFAM" id="SSF46785">
    <property type="entry name" value="Winged helix' DNA-binding domain"/>
    <property type="match status" value="1"/>
</dbReference>
<protein>
    <submittedName>
        <fullName evidence="1">BadM/Rrf2 family transcriptional regulator</fullName>
    </submittedName>
</protein>
<accession>K2P0R3</accession>
<dbReference type="PROSITE" id="PS51197">
    <property type="entry name" value="HTH_RRF2_2"/>
    <property type="match status" value="1"/>
</dbReference>
<organism evidence="1 2">
    <name type="scientific">Galbibacter marinus</name>
    <dbReference type="NCBI Taxonomy" id="555500"/>
    <lineage>
        <taxon>Bacteria</taxon>
        <taxon>Pseudomonadati</taxon>
        <taxon>Bacteroidota</taxon>
        <taxon>Flavobacteriia</taxon>
        <taxon>Flavobacteriales</taxon>
        <taxon>Flavobacteriaceae</taxon>
        <taxon>Galbibacter</taxon>
    </lineage>
</organism>